<dbReference type="InterPro" id="IPR000330">
    <property type="entry name" value="SNF2_N"/>
</dbReference>
<dbReference type="InterPro" id="IPR049730">
    <property type="entry name" value="SNF2/RAD54-like_C"/>
</dbReference>
<dbReference type="GO" id="GO:0016787">
    <property type="term" value="F:hydrolase activity"/>
    <property type="evidence" value="ECO:0007669"/>
    <property type="project" value="UniProtKB-KW"/>
</dbReference>
<evidence type="ECO:0000259" key="8">
    <source>
        <dbReference type="PROSITE" id="PS51192"/>
    </source>
</evidence>
<dbReference type="AlphaFoldDB" id="A0A9K3GZV6"/>
<dbReference type="Pfam" id="PF00271">
    <property type="entry name" value="Helicase_C"/>
    <property type="match status" value="1"/>
</dbReference>
<evidence type="ECO:0000313" key="11">
    <source>
        <dbReference type="Proteomes" id="UP000215914"/>
    </source>
</evidence>
<evidence type="ECO:0000259" key="9">
    <source>
        <dbReference type="PROSITE" id="PS51194"/>
    </source>
</evidence>
<dbReference type="PROSITE" id="PS51194">
    <property type="entry name" value="HELICASE_CTER"/>
    <property type="match status" value="1"/>
</dbReference>
<dbReference type="InterPro" id="IPR027417">
    <property type="entry name" value="P-loop_NTPase"/>
</dbReference>
<dbReference type="EC" id="3.6.4.12" evidence="10"/>
<dbReference type="InterPro" id="IPR014001">
    <property type="entry name" value="Helicase_ATP-bd"/>
</dbReference>
<evidence type="ECO:0000313" key="10">
    <source>
        <dbReference type="EMBL" id="KAF5761261.1"/>
    </source>
</evidence>
<evidence type="ECO:0000256" key="2">
    <source>
        <dbReference type="ARBA" id="ARBA00022741"/>
    </source>
</evidence>
<comment type="subcellular location">
    <subcellularLocation>
        <location evidence="1">Nucleus</location>
    </subcellularLocation>
</comment>
<evidence type="ECO:0000256" key="3">
    <source>
        <dbReference type="ARBA" id="ARBA00022801"/>
    </source>
</evidence>
<feature type="domain" description="Helicase C-terminal" evidence="9">
    <location>
        <begin position="798"/>
        <end position="956"/>
    </location>
</feature>
<sequence>MFLNVRILTETDDTDEDLKASGNLSNTNADPFWSTEDESSSSSEFKKPNFKRFLSQLNKRPYGTTTNPLSVFGNLTCFLIYFSVGPKFLTFLCRIFLFVYSLDNSDSDEHEGDGYVNLEEHEDAIVALPVSCKYDRGSRKDTKASSFQFTEDVPIDSSERESDDLDGADLLPVNKRPHRRTQNDKEKVWSGSASRKEKSPSVRKPNMKNTCQIPMDEPSDTEVNEKQNTIDELISRNVKGDIAKSVKSGKFKKGGRRDVAACINAILESVINNEEDHITQEDECLPSHFKFDDTEDESSQKSIESNGEELFEEMEFALKCDEVGSYRIPQVENQEEVNHYDDNGLCENGVHGETYFEEQTGLRCLLCGDVLVESRYVIPKLASYAPDRSNRRRHFDEQQFFSHENPYYMDLDSNPYDTCKQTKGTVWELIPTHIQARMYSHQQEGFEFLWNNLAGTIELSRLQKLCSRGSGGVGGGGCIISHAPGTGKTFLTIVFMESFLKKFPKCCPVIIAPASMLLTWEAEFKKWRVGISFINLHNTEHLRKEMTFGSSTRNKDLIRAMKISSWTNGGSVLGVSYNLYEKLAGDSYSYKNIDHEKIRTCLLDMPGLVVLDEGHTPRCEHSKIWNTLLKLKTRNRVILSGTPFQNNFRELFNTLKIVRPATANSIVKEKFFADMIQRRNMRNFRGRSRAEDIEKLKEIILPFVHVHKGHILESKLPGLRQSVIFLNPSPFQKGFIDNLGTLASTFEYEHKVTLVAVHPSLILHCSLSEKEENSINKQELEDVRLQPEVGVKTRFVMELIRLSLSLNEKVLIFSQYIQPQLLLQDQIAHVFGWSVEKEITLIQGKIQQTRRQNIINAFNDPKSELKVLLASIRCCSEGIHLYGASRVVLLDVVWNPSVEIQAISRAYRLGQKKVVYTYHLMAAGTTEEEKYDRQVEKWRLAEMVFSSASMAGGEPKNKVKVDDKILQEMVDNQELKDIFKKIRYPENQTRI</sequence>
<dbReference type="GO" id="GO:0080188">
    <property type="term" value="P:gene silencing by siRNA-directed DNA methylation"/>
    <property type="evidence" value="ECO:0007669"/>
    <property type="project" value="InterPro"/>
</dbReference>
<feature type="region of interest" description="Disordered" evidence="7">
    <location>
        <begin position="151"/>
        <end position="226"/>
    </location>
</feature>
<reference evidence="10" key="2">
    <citation type="submission" date="2020-06" db="EMBL/GenBank/DDBJ databases">
        <title>Helianthus annuus Genome sequencing and assembly Release 2.</title>
        <authorList>
            <person name="Gouzy J."/>
            <person name="Langlade N."/>
            <person name="Munos S."/>
        </authorList>
    </citation>
    <scope>NUCLEOTIDE SEQUENCE</scope>
    <source>
        <tissue evidence="10">Leaves</tissue>
    </source>
</reference>
<name>A0A9K3GZV6_HELAN</name>
<dbReference type="PANTHER" id="PTHR45821">
    <property type="entry name" value="SNF2 DOMAIN-CONTAINING PROTEIN CLASSY 2-RELATED"/>
    <property type="match status" value="1"/>
</dbReference>
<dbReference type="SUPFAM" id="SSF52540">
    <property type="entry name" value="P-loop containing nucleoside triphosphate hydrolases"/>
    <property type="match status" value="2"/>
</dbReference>
<evidence type="ECO:0000256" key="4">
    <source>
        <dbReference type="ARBA" id="ARBA00022806"/>
    </source>
</evidence>
<keyword evidence="4 10" id="KW-0347">Helicase</keyword>
<dbReference type="Gene3D" id="3.40.50.10810">
    <property type="entry name" value="Tandem AAA-ATPase domain"/>
    <property type="match status" value="1"/>
</dbReference>
<dbReference type="Proteomes" id="UP000215914">
    <property type="component" value="Unassembled WGS sequence"/>
</dbReference>
<keyword evidence="5" id="KW-0067">ATP-binding</keyword>
<keyword evidence="3 10" id="KW-0378">Hydrolase</keyword>
<dbReference type="InterPro" id="IPR001650">
    <property type="entry name" value="Helicase_C-like"/>
</dbReference>
<comment type="caution">
    <text evidence="10">The sequence shown here is derived from an EMBL/GenBank/DDBJ whole genome shotgun (WGS) entry which is preliminary data.</text>
</comment>
<evidence type="ECO:0000256" key="5">
    <source>
        <dbReference type="ARBA" id="ARBA00022840"/>
    </source>
</evidence>
<dbReference type="PANTHER" id="PTHR45821:SF25">
    <property type="entry name" value="HELICASE ATP-BINDING DOMAIN-CONTAINING PROTEIN"/>
    <property type="match status" value="1"/>
</dbReference>
<accession>A0A9K3GZV6</accession>
<dbReference type="InterPro" id="IPR038718">
    <property type="entry name" value="SNF2-like_sf"/>
</dbReference>
<dbReference type="PROSITE" id="PS51192">
    <property type="entry name" value="HELICASE_ATP_BIND_1"/>
    <property type="match status" value="1"/>
</dbReference>
<protein>
    <submittedName>
        <fullName evidence="10">DNA helicase chromatin remodeling SNF2 family</fullName>
        <ecNumber evidence="10">3.6.4.12</ecNumber>
    </submittedName>
</protein>
<feature type="compositionally biased region" description="Basic and acidic residues" evidence="7">
    <location>
        <begin position="181"/>
        <end position="200"/>
    </location>
</feature>
<dbReference type="Gramene" id="mRNA:HanXRQr2_Chr16g0762991">
    <property type="protein sequence ID" value="mRNA:HanXRQr2_Chr16g0762991"/>
    <property type="gene ID" value="HanXRQr2_Chr16g0762991"/>
</dbReference>
<dbReference type="Gene3D" id="3.40.50.300">
    <property type="entry name" value="P-loop containing nucleotide triphosphate hydrolases"/>
    <property type="match status" value="1"/>
</dbReference>
<evidence type="ECO:0000256" key="6">
    <source>
        <dbReference type="ARBA" id="ARBA00023242"/>
    </source>
</evidence>
<dbReference type="EMBL" id="MNCJ02000331">
    <property type="protein sequence ID" value="KAF5761261.1"/>
    <property type="molecule type" value="Genomic_DNA"/>
</dbReference>
<keyword evidence="6" id="KW-0539">Nucleus</keyword>
<gene>
    <name evidence="10" type="ORF">HanXRQr2_Chr16g0762991</name>
</gene>
<dbReference type="Pfam" id="PF00176">
    <property type="entry name" value="SNF2-rel_dom"/>
    <property type="match status" value="1"/>
</dbReference>
<dbReference type="GO" id="GO:0005634">
    <property type="term" value="C:nucleus"/>
    <property type="evidence" value="ECO:0007669"/>
    <property type="project" value="UniProtKB-SubCell"/>
</dbReference>
<evidence type="ECO:0000256" key="1">
    <source>
        <dbReference type="ARBA" id="ARBA00004123"/>
    </source>
</evidence>
<dbReference type="SMART" id="SM00490">
    <property type="entry name" value="HELICc"/>
    <property type="match status" value="1"/>
</dbReference>
<feature type="domain" description="Helicase ATP-binding" evidence="8">
    <location>
        <begin position="469"/>
        <end position="661"/>
    </location>
</feature>
<keyword evidence="11" id="KW-1185">Reference proteome</keyword>
<dbReference type="SMART" id="SM00487">
    <property type="entry name" value="DEXDc"/>
    <property type="match status" value="1"/>
</dbReference>
<dbReference type="GO" id="GO:0005524">
    <property type="term" value="F:ATP binding"/>
    <property type="evidence" value="ECO:0007669"/>
    <property type="project" value="UniProtKB-KW"/>
</dbReference>
<evidence type="ECO:0000256" key="7">
    <source>
        <dbReference type="SAM" id="MobiDB-lite"/>
    </source>
</evidence>
<reference evidence="10" key="1">
    <citation type="journal article" date="2017" name="Nature">
        <title>The sunflower genome provides insights into oil metabolism, flowering and Asterid evolution.</title>
        <authorList>
            <person name="Badouin H."/>
            <person name="Gouzy J."/>
            <person name="Grassa C.J."/>
            <person name="Murat F."/>
            <person name="Staton S.E."/>
            <person name="Cottret L."/>
            <person name="Lelandais-Briere C."/>
            <person name="Owens G.L."/>
            <person name="Carrere S."/>
            <person name="Mayjonade B."/>
            <person name="Legrand L."/>
            <person name="Gill N."/>
            <person name="Kane N.C."/>
            <person name="Bowers J.E."/>
            <person name="Hubner S."/>
            <person name="Bellec A."/>
            <person name="Berard A."/>
            <person name="Berges H."/>
            <person name="Blanchet N."/>
            <person name="Boniface M.C."/>
            <person name="Brunel D."/>
            <person name="Catrice O."/>
            <person name="Chaidir N."/>
            <person name="Claudel C."/>
            <person name="Donnadieu C."/>
            <person name="Faraut T."/>
            <person name="Fievet G."/>
            <person name="Helmstetter N."/>
            <person name="King M."/>
            <person name="Knapp S.J."/>
            <person name="Lai Z."/>
            <person name="Le Paslier M.C."/>
            <person name="Lippi Y."/>
            <person name="Lorenzon L."/>
            <person name="Mandel J.R."/>
            <person name="Marage G."/>
            <person name="Marchand G."/>
            <person name="Marquand E."/>
            <person name="Bret-Mestries E."/>
            <person name="Morien E."/>
            <person name="Nambeesan S."/>
            <person name="Nguyen T."/>
            <person name="Pegot-Espagnet P."/>
            <person name="Pouilly N."/>
            <person name="Raftis F."/>
            <person name="Sallet E."/>
            <person name="Schiex T."/>
            <person name="Thomas J."/>
            <person name="Vandecasteele C."/>
            <person name="Vares D."/>
            <person name="Vear F."/>
            <person name="Vautrin S."/>
            <person name="Crespi M."/>
            <person name="Mangin B."/>
            <person name="Burke J.M."/>
            <person name="Salse J."/>
            <person name="Munos S."/>
            <person name="Vincourt P."/>
            <person name="Rieseberg L.H."/>
            <person name="Langlade N.B."/>
        </authorList>
    </citation>
    <scope>NUCLEOTIDE SEQUENCE</scope>
    <source>
        <tissue evidence="10">Leaves</tissue>
    </source>
</reference>
<keyword evidence="2" id="KW-0547">Nucleotide-binding</keyword>
<dbReference type="GO" id="GO:0003678">
    <property type="term" value="F:DNA helicase activity"/>
    <property type="evidence" value="ECO:0007669"/>
    <property type="project" value="UniProtKB-EC"/>
</dbReference>
<organism evidence="10 11">
    <name type="scientific">Helianthus annuus</name>
    <name type="common">Common sunflower</name>
    <dbReference type="NCBI Taxonomy" id="4232"/>
    <lineage>
        <taxon>Eukaryota</taxon>
        <taxon>Viridiplantae</taxon>
        <taxon>Streptophyta</taxon>
        <taxon>Embryophyta</taxon>
        <taxon>Tracheophyta</taxon>
        <taxon>Spermatophyta</taxon>
        <taxon>Magnoliopsida</taxon>
        <taxon>eudicotyledons</taxon>
        <taxon>Gunneridae</taxon>
        <taxon>Pentapetalae</taxon>
        <taxon>asterids</taxon>
        <taxon>campanulids</taxon>
        <taxon>Asterales</taxon>
        <taxon>Asteraceae</taxon>
        <taxon>Asteroideae</taxon>
        <taxon>Heliantheae alliance</taxon>
        <taxon>Heliantheae</taxon>
        <taxon>Helianthus</taxon>
    </lineage>
</organism>
<proteinExistence type="predicted"/>
<dbReference type="InterPro" id="IPR044567">
    <property type="entry name" value="CLSY/DRD1"/>
</dbReference>
<dbReference type="CDD" id="cd18793">
    <property type="entry name" value="SF2_C_SNF"/>
    <property type="match status" value="1"/>
</dbReference>